<sequence length="442" mass="51272">MKNLIAMSYTRIKNWLQFLTDGIWRITEDEISPVRRQIYSCIKIVYLSVNQFLNDRIQIRASALTYSTLLSIIPILAILFAIARGFDFDALMEIQLRKGVASQQSELIISWINSYLEHAQSGIFIGIGLIMLLWTVLILTDNIERSFNAIWQVKHPRSVFRKITDYFSMILLLPLLIVISSGLTIFMTTYIKNMDNFLVLAPILKFLVRLTPYALTWGMFIGLYIFIPNTKVKLKHAWFPGILAGTAFQAFQFFYVNSQIWVSNYNAIYGSFAAIPMFLLWTQISWTICLFGAEMSYVSQNLGSFDFGKESANISRRYHDFFCTIILSVICKSFAEEKTPYSAEEISKQYKIPIRLTKRILYELQDIHLIFETIEEKKGDVRYLPGIDINKLTVGTLLEKLDSAGSEDFKVDRQQYSDSWKILEHARKEYMYNNSQILLKDL</sequence>
<feature type="transmembrane region" description="Helical" evidence="6">
    <location>
        <begin position="163"/>
        <end position="186"/>
    </location>
</feature>
<name>B3JPL1_9BACT</name>
<dbReference type="PANTHER" id="PTHR30213:SF0">
    <property type="entry name" value="UPF0761 MEMBRANE PROTEIN YIHY"/>
    <property type="match status" value="1"/>
</dbReference>
<dbReference type="AlphaFoldDB" id="B3JPL1"/>
<dbReference type="STRING" id="470145.BACCOP_03803"/>
<keyword evidence="3 6" id="KW-0812">Transmembrane</keyword>
<evidence type="ECO:0000256" key="2">
    <source>
        <dbReference type="ARBA" id="ARBA00022475"/>
    </source>
</evidence>
<evidence type="ECO:0000256" key="3">
    <source>
        <dbReference type="ARBA" id="ARBA00022692"/>
    </source>
</evidence>
<dbReference type="EMBL" id="ABIY02000122">
    <property type="protein sequence ID" value="EDU99063.1"/>
    <property type="molecule type" value="Genomic_DNA"/>
</dbReference>
<dbReference type="NCBIfam" id="TIGR00765">
    <property type="entry name" value="yihY_not_rbn"/>
    <property type="match status" value="1"/>
</dbReference>
<reference evidence="7 8" key="2">
    <citation type="submission" date="2008-04" db="EMBL/GenBank/DDBJ databases">
        <authorList>
            <person name="Fulton L."/>
            <person name="Clifton S."/>
            <person name="Fulton B."/>
            <person name="Xu J."/>
            <person name="Minx P."/>
            <person name="Pepin K.H."/>
            <person name="Johnson M."/>
            <person name="Thiruvilangam P."/>
            <person name="Bhonagiri V."/>
            <person name="Nash W.E."/>
            <person name="Mardis E.R."/>
            <person name="Wilson R.K."/>
        </authorList>
    </citation>
    <scope>NUCLEOTIDE SEQUENCE [LARGE SCALE GENOMIC DNA]</scope>
    <source>
        <strain evidence="7 8">DSM 17136</strain>
    </source>
</reference>
<feature type="transmembrane region" description="Helical" evidence="6">
    <location>
        <begin position="206"/>
        <end position="226"/>
    </location>
</feature>
<dbReference type="GO" id="GO:0005886">
    <property type="term" value="C:plasma membrane"/>
    <property type="evidence" value="ECO:0007669"/>
    <property type="project" value="UniProtKB-SubCell"/>
</dbReference>
<evidence type="ECO:0000256" key="1">
    <source>
        <dbReference type="ARBA" id="ARBA00004651"/>
    </source>
</evidence>
<evidence type="ECO:0000313" key="7">
    <source>
        <dbReference type="EMBL" id="EDU99063.1"/>
    </source>
</evidence>
<organism evidence="7 8">
    <name type="scientific">Phocaeicola coprocola DSM 17136</name>
    <dbReference type="NCBI Taxonomy" id="470145"/>
    <lineage>
        <taxon>Bacteria</taxon>
        <taxon>Pseudomonadati</taxon>
        <taxon>Bacteroidota</taxon>
        <taxon>Bacteroidia</taxon>
        <taxon>Bacteroidales</taxon>
        <taxon>Bacteroidaceae</taxon>
        <taxon>Phocaeicola</taxon>
    </lineage>
</organism>
<dbReference type="HOGENOM" id="CLU_032288_2_0_10"/>
<protein>
    <submittedName>
        <fullName evidence="7">YihY family protein</fullName>
    </submittedName>
</protein>
<evidence type="ECO:0000256" key="4">
    <source>
        <dbReference type="ARBA" id="ARBA00022989"/>
    </source>
</evidence>
<feature type="transmembrane region" description="Helical" evidence="6">
    <location>
        <begin position="238"/>
        <end position="256"/>
    </location>
</feature>
<dbReference type="InterPro" id="IPR017039">
    <property type="entry name" value="Virul_fac_BrkB"/>
</dbReference>
<keyword evidence="4 6" id="KW-1133">Transmembrane helix</keyword>
<comment type="subcellular location">
    <subcellularLocation>
        <location evidence="1">Cell membrane</location>
        <topology evidence="1">Multi-pass membrane protein</topology>
    </subcellularLocation>
</comment>
<evidence type="ECO:0000256" key="5">
    <source>
        <dbReference type="ARBA" id="ARBA00023136"/>
    </source>
</evidence>
<dbReference type="PANTHER" id="PTHR30213">
    <property type="entry name" value="INNER MEMBRANE PROTEIN YHJD"/>
    <property type="match status" value="1"/>
</dbReference>
<accession>B3JPL1</accession>
<gene>
    <name evidence="7" type="ORF">BACCOP_03803</name>
</gene>
<dbReference type="Proteomes" id="UP000003146">
    <property type="component" value="Unassembled WGS sequence"/>
</dbReference>
<keyword evidence="5 6" id="KW-0472">Membrane</keyword>
<keyword evidence="2" id="KW-1003">Cell membrane</keyword>
<reference evidence="7 8" key="1">
    <citation type="submission" date="2008-04" db="EMBL/GenBank/DDBJ databases">
        <title>Draft genome sequence of Bacteroides coprocola (DSM 17136).</title>
        <authorList>
            <person name="Sudarsanam P."/>
            <person name="Ley R."/>
            <person name="Guruge J."/>
            <person name="Turnbaugh P.J."/>
            <person name="Mahowald M."/>
            <person name="Liep D."/>
            <person name="Gordon J."/>
        </authorList>
    </citation>
    <scope>NUCLEOTIDE SEQUENCE [LARGE SCALE GENOMIC DNA]</scope>
    <source>
        <strain evidence="7 8">DSM 17136</strain>
    </source>
</reference>
<feature type="transmembrane region" description="Helical" evidence="6">
    <location>
        <begin position="268"/>
        <end position="293"/>
    </location>
</feature>
<comment type="caution">
    <text evidence="7">The sequence shown here is derived from an EMBL/GenBank/DDBJ whole genome shotgun (WGS) entry which is preliminary data.</text>
</comment>
<dbReference type="eggNOG" id="COG1295">
    <property type="taxonomic scope" value="Bacteria"/>
</dbReference>
<evidence type="ECO:0000256" key="6">
    <source>
        <dbReference type="SAM" id="Phobius"/>
    </source>
</evidence>
<proteinExistence type="predicted"/>
<feature type="transmembrane region" description="Helical" evidence="6">
    <location>
        <begin position="123"/>
        <end position="143"/>
    </location>
</feature>
<dbReference type="Pfam" id="PF03631">
    <property type="entry name" value="Virul_fac_BrkB"/>
    <property type="match status" value="1"/>
</dbReference>
<evidence type="ECO:0000313" key="8">
    <source>
        <dbReference type="Proteomes" id="UP000003146"/>
    </source>
</evidence>
<feature type="transmembrane region" description="Helical" evidence="6">
    <location>
        <begin position="63"/>
        <end position="83"/>
    </location>
</feature>